<evidence type="ECO:0000256" key="1">
    <source>
        <dbReference type="ARBA" id="ARBA00004304"/>
    </source>
</evidence>
<dbReference type="GO" id="GO:0015078">
    <property type="term" value="F:proton transmembrane transporter activity"/>
    <property type="evidence" value="ECO:0007669"/>
    <property type="project" value="InterPro"/>
</dbReference>
<evidence type="ECO:0000256" key="6">
    <source>
        <dbReference type="ARBA" id="ARBA00022692"/>
    </source>
</evidence>
<comment type="subcellular location">
    <subcellularLocation>
        <location evidence="1 12">Mitochondrion membrane</location>
        <topology evidence="1 12">Single-pass membrane protein</topology>
    </subcellularLocation>
</comment>
<evidence type="ECO:0000256" key="12">
    <source>
        <dbReference type="RuleBase" id="RU003661"/>
    </source>
</evidence>
<evidence type="ECO:0000256" key="5">
    <source>
        <dbReference type="ARBA" id="ARBA00022547"/>
    </source>
</evidence>
<keyword evidence="10 12" id="KW-0496">Mitochondrion</keyword>
<comment type="similarity">
    <text evidence="2 12">Belongs to the ATPase protein 8 family.</text>
</comment>
<feature type="transmembrane region" description="Helical" evidence="13">
    <location>
        <begin position="12"/>
        <end position="32"/>
    </location>
</feature>
<dbReference type="AlphaFoldDB" id="A0A343A605"/>
<keyword evidence="4 12" id="KW-0813">Transport</keyword>
<dbReference type="InterPro" id="IPR001421">
    <property type="entry name" value="ATP8_metazoa"/>
</dbReference>
<proteinExistence type="inferred from homology"/>
<gene>
    <name evidence="14" type="primary">atp8</name>
</gene>
<keyword evidence="7 12" id="KW-0375">Hydrogen ion transport</keyword>
<reference evidence="14" key="1">
    <citation type="submission" date="2016-04" db="EMBL/GenBank/DDBJ databases">
        <title>Mitochondria of Scolytid beetles.</title>
        <authorList>
            <person name="Miller K."/>
            <person name="Linard B."/>
            <person name="Vogler A.P."/>
        </authorList>
    </citation>
    <scope>NUCLEOTIDE SEQUENCE</scope>
</reference>
<dbReference type="GO" id="GO:0015986">
    <property type="term" value="P:proton motive force-driven ATP synthesis"/>
    <property type="evidence" value="ECO:0007669"/>
    <property type="project" value="InterPro"/>
</dbReference>
<dbReference type="Pfam" id="PF00895">
    <property type="entry name" value="ATP-synt_8"/>
    <property type="match status" value="1"/>
</dbReference>
<evidence type="ECO:0000256" key="13">
    <source>
        <dbReference type="SAM" id="Phobius"/>
    </source>
</evidence>
<evidence type="ECO:0000256" key="2">
    <source>
        <dbReference type="ARBA" id="ARBA00008892"/>
    </source>
</evidence>
<evidence type="ECO:0000256" key="9">
    <source>
        <dbReference type="ARBA" id="ARBA00023065"/>
    </source>
</evidence>
<dbReference type="GO" id="GO:0045259">
    <property type="term" value="C:proton-transporting ATP synthase complex"/>
    <property type="evidence" value="ECO:0007669"/>
    <property type="project" value="UniProtKB-KW"/>
</dbReference>
<sequence>MPQMAPISWVTLYIMFTLLFIMTCVMNYYIFLYKPKNVEKEKIKSLYSWKW</sequence>
<keyword evidence="11 13" id="KW-0472">Membrane</keyword>
<keyword evidence="5 12" id="KW-0138">CF(0)</keyword>
<keyword evidence="6 12" id="KW-0812">Transmembrane</keyword>
<keyword evidence="9 12" id="KW-0406">Ion transport</keyword>
<evidence type="ECO:0000256" key="11">
    <source>
        <dbReference type="ARBA" id="ARBA00023136"/>
    </source>
</evidence>
<evidence type="ECO:0000256" key="10">
    <source>
        <dbReference type="ARBA" id="ARBA00023128"/>
    </source>
</evidence>
<keyword evidence="8 13" id="KW-1133">Transmembrane helix</keyword>
<evidence type="ECO:0000313" key="14">
    <source>
        <dbReference type="EMBL" id="AOY39984.1"/>
    </source>
</evidence>
<protein>
    <recommendedName>
        <fullName evidence="12">ATP synthase complex subunit 8</fullName>
    </recommendedName>
</protein>
<organism evidence="14">
    <name type="scientific">Scolytinae sp. BMNH 1040174</name>
    <dbReference type="NCBI Taxonomy" id="1903786"/>
    <lineage>
        <taxon>Eukaryota</taxon>
        <taxon>Metazoa</taxon>
        <taxon>Ecdysozoa</taxon>
        <taxon>Arthropoda</taxon>
        <taxon>Hexapoda</taxon>
        <taxon>Insecta</taxon>
        <taxon>Pterygota</taxon>
        <taxon>Neoptera</taxon>
        <taxon>Endopterygota</taxon>
        <taxon>Coleoptera</taxon>
        <taxon>Polyphaga</taxon>
        <taxon>Cucujiformia</taxon>
        <taxon>Curculionidae</taxon>
        <taxon>Scolytinae</taxon>
    </lineage>
</organism>
<dbReference type="GO" id="GO:0031966">
    <property type="term" value="C:mitochondrial membrane"/>
    <property type="evidence" value="ECO:0007669"/>
    <property type="project" value="UniProtKB-SubCell"/>
</dbReference>
<comment type="subunit">
    <text evidence="3">F-type ATPases have 2 components, CF(1) - the catalytic core - and CF(0) - the membrane proton channel.</text>
</comment>
<accession>A0A343A605</accession>
<geneLocation type="mitochondrion" evidence="14"/>
<name>A0A343A605_9CUCU</name>
<evidence type="ECO:0000256" key="3">
    <source>
        <dbReference type="ARBA" id="ARBA00011291"/>
    </source>
</evidence>
<evidence type="ECO:0000256" key="4">
    <source>
        <dbReference type="ARBA" id="ARBA00022448"/>
    </source>
</evidence>
<dbReference type="EMBL" id="KX035185">
    <property type="protein sequence ID" value="AOY39984.1"/>
    <property type="molecule type" value="Genomic_DNA"/>
</dbReference>
<evidence type="ECO:0000256" key="8">
    <source>
        <dbReference type="ARBA" id="ARBA00022989"/>
    </source>
</evidence>
<evidence type="ECO:0000256" key="7">
    <source>
        <dbReference type="ARBA" id="ARBA00022781"/>
    </source>
</evidence>